<keyword evidence="4" id="KW-1185">Reference proteome</keyword>
<dbReference type="PANTHER" id="PTHR48081">
    <property type="entry name" value="AB HYDROLASE SUPERFAMILY PROTEIN C4A8.06C"/>
    <property type="match status" value="1"/>
</dbReference>
<dbReference type="InterPro" id="IPR050300">
    <property type="entry name" value="GDXG_lipolytic_enzyme"/>
</dbReference>
<gene>
    <name evidence="3" type="ORF">BLEM_0544</name>
</gene>
<dbReference type="Gene3D" id="3.40.50.1820">
    <property type="entry name" value="alpha/beta hydrolase"/>
    <property type="match status" value="1"/>
</dbReference>
<organism evidence="3 4">
    <name type="scientific">Bifidobacterium lemurum</name>
    <dbReference type="NCBI Taxonomy" id="1603886"/>
    <lineage>
        <taxon>Bacteria</taxon>
        <taxon>Bacillati</taxon>
        <taxon>Actinomycetota</taxon>
        <taxon>Actinomycetes</taxon>
        <taxon>Bifidobacteriales</taxon>
        <taxon>Bifidobacteriaceae</taxon>
        <taxon>Bifidobacterium</taxon>
    </lineage>
</organism>
<reference evidence="3 4" key="1">
    <citation type="journal article" date="2017" name="BMC Genomics">
        <title>Comparative genomic and phylogenomic analyses of the Bifidobacteriaceae family.</title>
        <authorList>
            <person name="Lugli G.A."/>
            <person name="Milani C."/>
            <person name="Turroni F."/>
            <person name="Duranti S."/>
            <person name="Mancabelli L."/>
            <person name="Mangifesta M."/>
            <person name="Ferrario C."/>
            <person name="Modesto M."/>
            <person name="Mattarelli P."/>
            <person name="Jiri K."/>
            <person name="van Sinderen D."/>
            <person name="Ventura M."/>
        </authorList>
    </citation>
    <scope>NUCLEOTIDE SEQUENCE [LARGE SCALE GENOMIC DNA]</scope>
    <source>
        <strain evidence="3 4">DSM 28807</strain>
    </source>
</reference>
<proteinExistence type="predicted"/>
<evidence type="ECO:0000313" key="3">
    <source>
        <dbReference type="EMBL" id="OZG62876.1"/>
    </source>
</evidence>
<dbReference type="RefSeq" id="WP_072726929.1">
    <property type="nucleotide sequence ID" value="NZ_BDIS01000027.1"/>
</dbReference>
<dbReference type="Pfam" id="PF20434">
    <property type="entry name" value="BD-FAE"/>
    <property type="match status" value="1"/>
</dbReference>
<dbReference type="Proteomes" id="UP000216352">
    <property type="component" value="Unassembled WGS sequence"/>
</dbReference>
<keyword evidence="1" id="KW-0378">Hydrolase</keyword>
<dbReference type="OrthoDB" id="9803828at2"/>
<accession>A0A261FVT8</accession>
<dbReference type="STRING" id="1603886.GCA_001895165_02095"/>
<evidence type="ECO:0000313" key="4">
    <source>
        <dbReference type="Proteomes" id="UP000216352"/>
    </source>
</evidence>
<dbReference type="AlphaFoldDB" id="A0A261FVT8"/>
<dbReference type="InterPro" id="IPR049492">
    <property type="entry name" value="BD-FAE-like_dom"/>
</dbReference>
<feature type="domain" description="BD-FAE-like" evidence="2">
    <location>
        <begin position="55"/>
        <end position="255"/>
    </location>
</feature>
<evidence type="ECO:0000256" key="1">
    <source>
        <dbReference type="ARBA" id="ARBA00022801"/>
    </source>
</evidence>
<sequence length="307" mass="34438">MELDRLGRKLLLGALRLKDAGEVWARIRAYGHVYDRLETHLDLPYLDDGTRAHRLDVYGDTQRAAGPVLVVIHGGGWVAGSKATNESQAKYFASCGLRVVNINYTLQPETDFAGQLADIFAALDWVAAHARDYGFDMDRLFVTGDSAGGHLALLTALTASSPALQEYYGVRAGEWRIRAVAVSCPASDLRGDWSQAETSFRLLGTLLFDEPRKGAEYARMASIEYVLTMGELPPTFILTTSDDTLLYTRTRRLHEVLDERGVAHRYREYHAQSRARLQHVFNVTNPEWSESRQANTDILTFFNELQP</sequence>
<dbReference type="SUPFAM" id="SSF53474">
    <property type="entry name" value="alpha/beta-Hydrolases"/>
    <property type="match status" value="1"/>
</dbReference>
<name>A0A261FVT8_9BIFI</name>
<evidence type="ECO:0000259" key="2">
    <source>
        <dbReference type="Pfam" id="PF20434"/>
    </source>
</evidence>
<protein>
    <submittedName>
        <fullName evidence="3">Triacylglycerol lipase</fullName>
    </submittedName>
</protein>
<dbReference type="GO" id="GO:0016787">
    <property type="term" value="F:hydrolase activity"/>
    <property type="evidence" value="ECO:0007669"/>
    <property type="project" value="UniProtKB-KW"/>
</dbReference>
<comment type="caution">
    <text evidence="3">The sequence shown here is derived from an EMBL/GenBank/DDBJ whole genome shotgun (WGS) entry which is preliminary data.</text>
</comment>
<dbReference type="InterPro" id="IPR029058">
    <property type="entry name" value="AB_hydrolase_fold"/>
</dbReference>
<dbReference type="EMBL" id="MWWX01000003">
    <property type="protein sequence ID" value="OZG62876.1"/>
    <property type="molecule type" value="Genomic_DNA"/>
</dbReference>